<protein>
    <submittedName>
        <fullName evidence="3">Ankyrin repeat-containing domain protein</fullName>
    </submittedName>
</protein>
<keyword evidence="1" id="KW-0040">ANK repeat</keyword>
<dbReference type="InterPro" id="IPR002110">
    <property type="entry name" value="Ankyrin_rpt"/>
</dbReference>
<feature type="chain" id="PRO_5025389152" evidence="2">
    <location>
        <begin position="23"/>
        <end position="468"/>
    </location>
</feature>
<evidence type="ECO:0000313" key="3">
    <source>
        <dbReference type="EMBL" id="KAF2112742.1"/>
    </source>
</evidence>
<feature type="signal peptide" evidence="2">
    <location>
        <begin position="1"/>
        <end position="22"/>
    </location>
</feature>
<feature type="repeat" description="ANK" evidence="1">
    <location>
        <begin position="363"/>
        <end position="389"/>
    </location>
</feature>
<dbReference type="InterPro" id="IPR051616">
    <property type="entry name" value="Cul2-RING_E3_ligase_SR"/>
</dbReference>
<dbReference type="OrthoDB" id="4772757at2759"/>
<dbReference type="PANTHER" id="PTHR46224">
    <property type="entry name" value="ANKYRIN REPEAT FAMILY PROTEIN"/>
    <property type="match status" value="1"/>
</dbReference>
<dbReference type="Proteomes" id="UP000799770">
    <property type="component" value="Unassembled WGS sequence"/>
</dbReference>
<evidence type="ECO:0000256" key="2">
    <source>
        <dbReference type="SAM" id="SignalP"/>
    </source>
</evidence>
<dbReference type="PROSITE" id="PS50088">
    <property type="entry name" value="ANK_REPEAT"/>
    <property type="match status" value="2"/>
</dbReference>
<proteinExistence type="predicted"/>
<dbReference type="AlphaFoldDB" id="A0A6A5Z007"/>
<dbReference type="PRINTS" id="PR01415">
    <property type="entry name" value="ANKYRIN"/>
</dbReference>
<dbReference type="PANTHER" id="PTHR46224:SF64">
    <property type="entry name" value="IQ MOTIF AND ANKYRIN REPEAT DOMAIN-CONTAINING PROTEIN 1"/>
    <property type="match status" value="1"/>
</dbReference>
<feature type="repeat" description="ANK" evidence="1">
    <location>
        <begin position="389"/>
        <end position="421"/>
    </location>
</feature>
<dbReference type="PROSITE" id="PS50297">
    <property type="entry name" value="ANK_REP_REGION"/>
    <property type="match status" value="1"/>
</dbReference>
<dbReference type="Gene3D" id="1.25.40.20">
    <property type="entry name" value="Ankyrin repeat-containing domain"/>
    <property type="match status" value="1"/>
</dbReference>
<accession>A0A6A5Z007</accession>
<dbReference type="EMBL" id="ML977330">
    <property type="protein sequence ID" value="KAF2112742.1"/>
    <property type="molecule type" value="Genomic_DNA"/>
</dbReference>
<dbReference type="SUPFAM" id="SSF48403">
    <property type="entry name" value="Ankyrin repeat"/>
    <property type="match status" value="1"/>
</dbReference>
<keyword evidence="2" id="KW-0732">Signal</keyword>
<gene>
    <name evidence="3" type="ORF">BDV96DRAFT_664434</name>
</gene>
<dbReference type="Pfam" id="PF12796">
    <property type="entry name" value="Ank_2"/>
    <property type="match status" value="2"/>
</dbReference>
<reference evidence="3" key="1">
    <citation type="journal article" date="2020" name="Stud. Mycol.">
        <title>101 Dothideomycetes genomes: a test case for predicting lifestyles and emergence of pathogens.</title>
        <authorList>
            <person name="Haridas S."/>
            <person name="Albert R."/>
            <person name="Binder M."/>
            <person name="Bloem J."/>
            <person name="Labutti K."/>
            <person name="Salamov A."/>
            <person name="Andreopoulos B."/>
            <person name="Baker S."/>
            <person name="Barry K."/>
            <person name="Bills G."/>
            <person name="Bluhm B."/>
            <person name="Cannon C."/>
            <person name="Castanera R."/>
            <person name="Culley D."/>
            <person name="Daum C."/>
            <person name="Ezra D."/>
            <person name="Gonzalez J."/>
            <person name="Henrissat B."/>
            <person name="Kuo A."/>
            <person name="Liang C."/>
            <person name="Lipzen A."/>
            <person name="Lutzoni F."/>
            <person name="Magnuson J."/>
            <person name="Mondo S."/>
            <person name="Nolan M."/>
            <person name="Ohm R."/>
            <person name="Pangilinan J."/>
            <person name="Park H.-J."/>
            <person name="Ramirez L."/>
            <person name="Alfaro M."/>
            <person name="Sun H."/>
            <person name="Tritt A."/>
            <person name="Yoshinaga Y."/>
            <person name="Zwiers L.-H."/>
            <person name="Turgeon B."/>
            <person name="Goodwin S."/>
            <person name="Spatafora J."/>
            <person name="Crous P."/>
            <person name="Grigoriev I."/>
        </authorList>
    </citation>
    <scope>NUCLEOTIDE SEQUENCE</scope>
    <source>
        <strain evidence="3">CBS 627.86</strain>
    </source>
</reference>
<sequence length="468" mass="52343">MPHNGFLPCFPLEIWRLVLVEAVCCRGLKRALRLRLVNKLFSAEVIEALSTCQMMDDVQLGIGHCPLMSTYFERRALSERMDNPGFTAIQHIAHLMSSQAGSCTREKLSYRHYANALFRLACRVLPSNAPQWYFRPIISRSKRDNNNDTLAAAAGLNKLDLVKELVGQRFEITCYAPLFERALIAAAVMGNYEVLEYLLSQLDLTKDHCQFLMLAHTSTRGSPDTVRFILDKMRPHFDLTHQPRSRDMNLLEKCLATQHIESFEMVMEERNNSKDSTIPLKEELLYELLAGAAGEGWTAMIAFLLELGASPHIPQRTLERNERSRLRSKVPRKRETPSVIHRACEAGSSRAAAMLLAHGASLQGEAELCIAASKGHIETVRLLLDRGVEPRECLGVAAGKGFLDIVKLLLERGADPNTGSPLPIVKAIDAEHAGVYKTLLDYGAVVDLSELGRAARQAHQRRIQLGIW</sequence>
<evidence type="ECO:0000313" key="4">
    <source>
        <dbReference type="Proteomes" id="UP000799770"/>
    </source>
</evidence>
<evidence type="ECO:0000256" key="1">
    <source>
        <dbReference type="PROSITE-ProRule" id="PRU00023"/>
    </source>
</evidence>
<dbReference type="InterPro" id="IPR036770">
    <property type="entry name" value="Ankyrin_rpt-contain_sf"/>
</dbReference>
<organism evidence="3 4">
    <name type="scientific">Lophiotrema nucula</name>
    <dbReference type="NCBI Taxonomy" id="690887"/>
    <lineage>
        <taxon>Eukaryota</taxon>
        <taxon>Fungi</taxon>
        <taxon>Dikarya</taxon>
        <taxon>Ascomycota</taxon>
        <taxon>Pezizomycotina</taxon>
        <taxon>Dothideomycetes</taxon>
        <taxon>Pleosporomycetidae</taxon>
        <taxon>Pleosporales</taxon>
        <taxon>Lophiotremataceae</taxon>
        <taxon>Lophiotrema</taxon>
    </lineage>
</organism>
<keyword evidence="4" id="KW-1185">Reference proteome</keyword>
<name>A0A6A5Z007_9PLEO</name>
<dbReference type="SMART" id="SM00248">
    <property type="entry name" value="ANK"/>
    <property type="match status" value="6"/>
</dbReference>